<dbReference type="EMBL" id="CP027753">
    <property type="protein sequence ID" value="AZE47179.1"/>
    <property type="molecule type" value="Genomic_DNA"/>
</dbReference>
<reference evidence="1 2" key="1">
    <citation type="submission" date="2018-03" db="EMBL/GenBank/DDBJ databases">
        <title>Diversity of phytobeneficial traits revealed by whole-genome analysis of worldwide-isolated phenazine-producing Pseudomonas spp.</title>
        <authorList>
            <person name="Biessy A."/>
            <person name="Novinscak A."/>
            <person name="Blom J."/>
            <person name="Leger G."/>
            <person name="Thomashow L.S."/>
            <person name="Cazorla F.M."/>
            <person name="Josic D."/>
            <person name="Filion M."/>
        </authorList>
    </citation>
    <scope>NUCLEOTIDE SEQUENCE [LARGE SCALE GENOMIC DNA]</scope>
    <source>
        <strain evidence="1 2">B25</strain>
    </source>
</reference>
<protein>
    <recommendedName>
        <fullName evidence="3">Single-stranded DNA-binding protein</fullName>
    </recommendedName>
</protein>
<evidence type="ECO:0000313" key="1">
    <source>
        <dbReference type="EMBL" id="AZE47179.1"/>
    </source>
</evidence>
<gene>
    <name evidence="1" type="ORF">C4K04_1489</name>
</gene>
<dbReference type="Proteomes" id="UP000268048">
    <property type="component" value="Chromosome"/>
</dbReference>
<name>A0A3G7TLG9_9PSED</name>
<dbReference type="AlphaFoldDB" id="A0A3G7TLG9"/>
<dbReference type="Pfam" id="PF10800">
    <property type="entry name" value="DUF2528"/>
    <property type="match status" value="1"/>
</dbReference>
<dbReference type="InterPro" id="IPR024252">
    <property type="entry name" value="DUF2528"/>
</dbReference>
<sequence length="128" mass="14605">MANLKQYTLKDTWKEWEITLEVDHDILTEERATVINSFWTSAVDRLSEADDDVVRAVIKLAAEGWVYDLLEAGGMRVDDGRQSQIWTEDRHNKEGWGGTVQGSAFGWCGIRLVSAEIEVDLDLEFQED</sequence>
<evidence type="ECO:0000313" key="2">
    <source>
        <dbReference type="Proteomes" id="UP000268048"/>
    </source>
</evidence>
<accession>A0A3G7TLG9</accession>
<dbReference type="RefSeq" id="WP_241176964.1">
    <property type="nucleotide sequence ID" value="NZ_CP027753.1"/>
</dbReference>
<organism evidence="1 2">
    <name type="scientific">Pseudomonas chlororaphis</name>
    <dbReference type="NCBI Taxonomy" id="587753"/>
    <lineage>
        <taxon>Bacteria</taxon>
        <taxon>Pseudomonadati</taxon>
        <taxon>Pseudomonadota</taxon>
        <taxon>Gammaproteobacteria</taxon>
        <taxon>Pseudomonadales</taxon>
        <taxon>Pseudomonadaceae</taxon>
        <taxon>Pseudomonas</taxon>
    </lineage>
</organism>
<proteinExistence type="predicted"/>
<evidence type="ECO:0008006" key="3">
    <source>
        <dbReference type="Google" id="ProtNLM"/>
    </source>
</evidence>